<dbReference type="InterPro" id="IPR004589">
    <property type="entry name" value="DNA_helicase_ATP-dep_RecQ"/>
</dbReference>
<dbReference type="OrthoDB" id="9763310at2"/>
<dbReference type="GO" id="GO:0003677">
    <property type="term" value="F:DNA binding"/>
    <property type="evidence" value="ECO:0007669"/>
    <property type="project" value="UniProtKB-KW"/>
</dbReference>
<keyword evidence="7" id="KW-0238">DNA-binding</keyword>
<gene>
    <name evidence="15" type="ORF">SY85_12175</name>
</gene>
<evidence type="ECO:0000256" key="3">
    <source>
        <dbReference type="ARBA" id="ARBA00022741"/>
    </source>
</evidence>
<dbReference type="GO" id="GO:0005524">
    <property type="term" value="F:ATP binding"/>
    <property type="evidence" value="ECO:0007669"/>
    <property type="project" value="UniProtKB-KW"/>
</dbReference>
<keyword evidence="8" id="KW-0413">Isomerase</keyword>
<dbReference type="CDD" id="cd18794">
    <property type="entry name" value="SF2_C_RecQ"/>
    <property type="match status" value="1"/>
</dbReference>
<dbReference type="NCBIfam" id="TIGR00614">
    <property type="entry name" value="recQ_fam"/>
    <property type="match status" value="1"/>
</dbReference>
<evidence type="ECO:0000256" key="8">
    <source>
        <dbReference type="ARBA" id="ARBA00023235"/>
    </source>
</evidence>
<evidence type="ECO:0000256" key="11">
    <source>
        <dbReference type="ARBA" id="ARBA00044535"/>
    </source>
</evidence>
<dbReference type="GO" id="GO:0043138">
    <property type="term" value="F:3'-5' DNA helicase activity"/>
    <property type="evidence" value="ECO:0007669"/>
    <property type="project" value="UniProtKB-EC"/>
</dbReference>
<dbReference type="Pfam" id="PF00271">
    <property type="entry name" value="Helicase_C"/>
    <property type="match status" value="1"/>
</dbReference>
<dbReference type="EMBL" id="CP011390">
    <property type="protein sequence ID" value="ANE51146.1"/>
    <property type="molecule type" value="Genomic_DNA"/>
</dbReference>
<dbReference type="InterPro" id="IPR036388">
    <property type="entry name" value="WH-like_DNA-bd_sf"/>
</dbReference>
<keyword evidence="16" id="KW-1185">Reference proteome</keyword>
<keyword evidence="2" id="KW-0479">Metal-binding</keyword>
<evidence type="ECO:0000256" key="5">
    <source>
        <dbReference type="ARBA" id="ARBA00022806"/>
    </source>
</evidence>
<keyword evidence="4" id="KW-0378">Hydrolase</keyword>
<dbReference type="GO" id="GO:0016787">
    <property type="term" value="F:hydrolase activity"/>
    <property type="evidence" value="ECO:0007669"/>
    <property type="project" value="UniProtKB-KW"/>
</dbReference>
<dbReference type="GO" id="GO:0030894">
    <property type="term" value="C:replisome"/>
    <property type="evidence" value="ECO:0007669"/>
    <property type="project" value="TreeGrafter"/>
</dbReference>
<dbReference type="PATRIC" id="fig|1492898.3.peg.2625"/>
<dbReference type="FunFam" id="3.40.50.300:FF:000296">
    <property type="entry name" value="ATP-dependent DNA helicase RecQ"/>
    <property type="match status" value="1"/>
</dbReference>
<dbReference type="InterPro" id="IPR032284">
    <property type="entry name" value="RecQ_Zn-bd"/>
</dbReference>
<dbReference type="InterPro" id="IPR014001">
    <property type="entry name" value="Helicase_ATP-bd"/>
</dbReference>
<dbReference type="PANTHER" id="PTHR13710">
    <property type="entry name" value="DNA HELICASE RECQ FAMILY MEMBER"/>
    <property type="match status" value="1"/>
</dbReference>
<dbReference type="Gene3D" id="1.10.10.10">
    <property type="entry name" value="Winged helix-like DNA-binding domain superfamily/Winged helix DNA-binding domain"/>
    <property type="match status" value="1"/>
</dbReference>
<keyword evidence="5 15" id="KW-0347">Helicase</keyword>
<dbReference type="STRING" id="1492898.SY85_12175"/>
<feature type="domain" description="Helicase C-terminal" evidence="14">
    <location>
        <begin position="217"/>
        <end position="360"/>
    </location>
</feature>
<dbReference type="EC" id="5.6.2.4" evidence="10"/>
<dbReference type="InterPro" id="IPR001650">
    <property type="entry name" value="Helicase_C-like"/>
</dbReference>
<reference evidence="15 16" key="2">
    <citation type="journal article" date="2016" name="Int. J. Syst. Evol. Microbiol.">
        <title>Flavisolibacter tropicus sp. nov., isolated from tropical soil.</title>
        <authorList>
            <person name="Lee J.J."/>
            <person name="Kang M.S."/>
            <person name="Kim G.S."/>
            <person name="Lee C.S."/>
            <person name="Lim S."/>
            <person name="Lee J."/>
            <person name="Roh S.H."/>
            <person name="Kang H."/>
            <person name="Ha J.M."/>
            <person name="Bae S."/>
            <person name="Jung H.Y."/>
            <person name="Kim M.K."/>
        </authorList>
    </citation>
    <scope>NUCLEOTIDE SEQUENCE [LARGE SCALE GENOMIC DNA]</scope>
    <source>
        <strain evidence="15 16">LCS9</strain>
    </source>
</reference>
<comment type="similarity">
    <text evidence="1">Belongs to the helicase family. RecQ subfamily.</text>
</comment>
<proteinExistence type="inferred from homology"/>
<dbReference type="RefSeq" id="WP_066404842.1">
    <property type="nucleotide sequence ID" value="NZ_CP011390.1"/>
</dbReference>
<dbReference type="SUPFAM" id="SSF52540">
    <property type="entry name" value="P-loop containing nucleoside triphosphate hydrolases"/>
    <property type="match status" value="1"/>
</dbReference>
<dbReference type="Pfam" id="PF16124">
    <property type="entry name" value="RecQ_Zn_bind"/>
    <property type="match status" value="1"/>
</dbReference>
<dbReference type="GO" id="GO:0046872">
    <property type="term" value="F:metal ion binding"/>
    <property type="evidence" value="ECO:0007669"/>
    <property type="project" value="UniProtKB-KW"/>
</dbReference>
<dbReference type="GO" id="GO:0005737">
    <property type="term" value="C:cytoplasm"/>
    <property type="evidence" value="ECO:0007669"/>
    <property type="project" value="TreeGrafter"/>
</dbReference>
<dbReference type="Pfam" id="PF00270">
    <property type="entry name" value="DEAD"/>
    <property type="match status" value="1"/>
</dbReference>
<evidence type="ECO:0000256" key="9">
    <source>
        <dbReference type="ARBA" id="ARBA00034617"/>
    </source>
</evidence>
<reference evidence="16" key="1">
    <citation type="submission" date="2015-01" db="EMBL/GenBank/DDBJ databases">
        <title>Flavisolibacter sp./LCS9/ whole genome sequencing.</title>
        <authorList>
            <person name="Kim M.K."/>
            <person name="Srinivasan S."/>
            <person name="Lee J.-J."/>
        </authorList>
    </citation>
    <scope>NUCLEOTIDE SEQUENCE [LARGE SCALE GENOMIC DNA]</scope>
    <source>
        <strain evidence="16">LCS9</strain>
    </source>
</reference>
<dbReference type="AlphaFoldDB" id="A0A172TVY1"/>
<dbReference type="SMART" id="SM00487">
    <property type="entry name" value="DEXDc"/>
    <property type="match status" value="1"/>
</dbReference>
<dbReference type="PANTHER" id="PTHR13710:SF105">
    <property type="entry name" value="ATP-DEPENDENT DNA HELICASE Q1"/>
    <property type="match status" value="1"/>
</dbReference>
<comment type="catalytic activity">
    <reaction evidence="9">
        <text>Couples ATP hydrolysis with the unwinding of duplex DNA by translocating in the 3'-5' direction.</text>
        <dbReference type="EC" id="5.6.2.4"/>
    </reaction>
</comment>
<evidence type="ECO:0000256" key="12">
    <source>
        <dbReference type="ARBA" id="ARBA00044550"/>
    </source>
</evidence>
<dbReference type="InterPro" id="IPR027417">
    <property type="entry name" value="P-loop_NTPase"/>
</dbReference>
<dbReference type="Proteomes" id="UP000077177">
    <property type="component" value="Chromosome"/>
</dbReference>
<dbReference type="KEGG" id="fla:SY85_12175"/>
<dbReference type="GO" id="GO:0043590">
    <property type="term" value="C:bacterial nucleoid"/>
    <property type="evidence" value="ECO:0007669"/>
    <property type="project" value="TreeGrafter"/>
</dbReference>
<dbReference type="PROSITE" id="PS51192">
    <property type="entry name" value="HELICASE_ATP_BIND_1"/>
    <property type="match status" value="1"/>
</dbReference>
<keyword evidence="3" id="KW-0547">Nucleotide-binding</keyword>
<feature type="domain" description="Helicase ATP-binding" evidence="13">
    <location>
        <begin position="25"/>
        <end position="193"/>
    </location>
</feature>
<evidence type="ECO:0000259" key="13">
    <source>
        <dbReference type="PROSITE" id="PS51192"/>
    </source>
</evidence>
<dbReference type="Gene3D" id="3.40.50.300">
    <property type="entry name" value="P-loop containing nucleotide triphosphate hydrolases"/>
    <property type="match status" value="2"/>
</dbReference>
<evidence type="ECO:0000256" key="1">
    <source>
        <dbReference type="ARBA" id="ARBA00005446"/>
    </source>
</evidence>
<evidence type="ECO:0000259" key="14">
    <source>
        <dbReference type="PROSITE" id="PS51194"/>
    </source>
</evidence>
<name>A0A172TVY1_9BACT</name>
<evidence type="ECO:0000256" key="7">
    <source>
        <dbReference type="ARBA" id="ARBA00023125"/>
    </source>
</evidence>
<evidence type="ECO:0000256" key="6">
    <source>
        <dbReference type="ARBA" id="ARBA00022840"/>
    </source>
</evidence>
<sequence length="633" mass="72852">MSAIHDILKQYWGYNVFRPLQEEIITSVLEQKDALALLPTGGGKSICYQVPAMAQEGICLVISPLIALMKDQVENLRKRGIMALAIYSGMSRRQIAQTLKNAAYGEYKLLYVSPERIETDLFKEYLPALGVNLIAVDEAHCISQWGYDFRPSYLKILELREELPDVPMLALTASATPAVQKDIVEKLQLRDVQLFRQSYERKNLSYTVRQADAKVANLTTIISKVPGTAIVYCKSRRRTLEIAQLLQMHGFSSHYYHAGLSAEERDQKQQDWINNQVQVMVCTNAFGMGIDKPDVRLVIHADMPDCLENYYQEAGRAGRDGKKSYAVLLYTPADIENLRELHQTRFPSFERIRHVYQSLVNFLHIPAYTGEDISYNFNFTDFVRNFQLNNQEALYALKALESDGWLVFNEKSFSPSTIVFTTNKQQLYQFQRSYPQYEPLLTTLLRTYEGIFDYPVFVTEKNIAYLTKKTEAEIKQILLAVTALRVIRYTPQNDAPQIIFKKHRVRVEDLYLDLSQYEKRKAVFIERVEKIITYTNISSCRSQYLNNYFGDDKTKACGICDNCLKTKALPLSKEEFATIHHEIKAALQSGPLLPEQLIQQLGLKKEKAWQVLEFLQAEHKISINKNGQLFIEN</sequence>
<dbReference type="GO" id="GO:0006310">
    <property type="term" value="P:DNA recombination"/>
    <property type="evidence" value="ECO:0007669"/>
    <property type="project" value="InterPro"/>
</dbReference>
<accession>A0A172TVY1</accession>
<dbReference type="CDD" id="cd17920">
    <property type="entry name" value="DEXHc_RecQ"/>
    <property type="match status" value="1"/>
</dbReference>
<evidence type="ECO:0000256" key="4">
    <source>
        <dbReference type="ARBA" id="ARBA00022801"/>
    </source>
</evidence>
<dbReference type="SMART" id="SM00490">
    <property type="entry name" value="HELICc"/>
    <property type="match status" value="1"/>
</dbReference>
<keyword evidence="6" id="KW-0067">ATP-binding</keyword>
<dbReference type="GO" id="GO:0009378">
    <property type="term" value="F:four-way junction helicase activity"/>
    <property type="evidence" value="ECO:0007669"/>
    <property type="project" value="TreeGrafter"/>
</dbReference>
<dbReference type="InterPro" id="IPR011545">
    <property type="entry name" value="DEAD/DEAH_box_helicase_dom"/>
</dbReference>
<organism evidence="15 16">
    <name type="scientific">Flavisolibacter tropicus</name>
    <dbReference type="NCBI Taxonomy" id="1492898"/>
    <lineage>
        <taxon>Bacteria</taxon>
        <taxon>Pseudomonadati</taxon>
        <taxon>Bacteroidota</taxon>
        <taxon>Chitinophagia</taxon>
        <taxon>Chitinophagales</taxon>
        <taxon>Chitinophagaceae</taxon>
        <taxon>Flavisolibacter</taxon>
    </lineage>
</organism>
<dbReference type="PROSITE" id="PS51194">
    <property type="entry name" value="HELICASE_CTER"/>
    <property type="match status" value="1"/>
</dbReference>
<evidence type="ECO:0000313" key="16">
    <source>
        <dbReference type="Proteomes" id="UP000077177"/>
    </source>
</evidence>
<evidence type="ECO:0000313" key="15">
    <source>
        <dbReference type="EMBL" id="ANE51146.1"/>
    </source>
</evidence>
<evidence type="ECO:0000256" key="10">
    <source>
        <dbReference type="ARBA" id="ARBA00034808"/>
    </source>
</evidence>
<protein>
    <recommendedName>
        <fullName evidence="11">ATP-dependent DNA helicase RecQ</fullName>
        <ecNumber evidence="10">5.6.2.4</ecNumber>
    </recommendedName>
    <alternativeName>
        <fullName evidence="12">DNA 3'-5' helicase RecQ</fullName>
    </alternativeName>
</protein>
<dbReference type="GO" id="GO:0006281">
    <property type="term" value="P:DNA repair"/>
    <property type="evidence" value="ECO:0007669"/>
    <property type="project" value="TreeGrafter"/>
</dbReference>
<evidence type="ECO:0000256" key="2">
    <source>
        <dbReference type="ARBA" id="ARBA00022723"/>
    </source>
</evidence>